<evidence type="ECO:0000256" key="1">
    <source>
        <dbReference type="ARBA" id="ARBA00004272"/>
    </source>
</evidence>
<evidence type="ECO:0000256" key="5">
    <source>
        <dbReference type="ARBA" id="ARBA00022692"/>
    </source>
</evidence>
<evidence type="ECO:0000256" key="8">
    <source>
        <dbReference type="ARBA" id="ARBA00023069"/>
    </source>
</evidence>
<dbReference type="Pfam" id="PF10326">
    <property type="entry name" value="7TM_GPCR_Str"/>
    <property type="match status" value="1"/>
</dbReference>
<dbReference type="InterPro" id="IPR019428">
    <property type="entry name" value="7TM_GPCR_serpentine_rcpt_Str"/>
</dbReference>
<keyword evidence="4" id="KW-0716">Sensory transduction</keyword>
<dbReference type="PANTHER" id="PTHR46611:SF5">
    <property type="entry name" value="7TM GPCR SERPENTINE RECEPTOR CLASS X (SRX) DOMAIN-CONTAINING PROTEIN"/>
    <property type="match status" value="1"/>
</dbReference>
<keyword evidence="8" id="KW-0969">Cilium</keyword>
<dbReference type="InterPro" id="IPR019430">
    <property type="entry name" value="7TM_GPCR_serpentine_rcpt_Srx"/>
</dbReference>
<keyword evidence="22" id="KW-1185">Reference proteome</keyword>
<dbReference type="GO" id="GO:0007608">
    <property type="term" value="P:sensory perception of smell"/>
    <property type="evidence" value="ECO:0007669"/>
    <property type="project" value="UniProtKB-KW"/>
</dbReference>
<feature type="transmembrane region" description="Helical" evidence="19">
    <location>
        <begin position="579"/>
        <end position="596"/>
    </location>
</feature>
<gene>
    <name evidence="21" type="primary">Cnig_chr_V.g16363</name>
    <name evidence="21" type="ORF">B9Z55_016363</name>
</gene>
<dbReference type="FunFam" id="1.20.1070.10:FF:000128">
    <property type="entry name" value="Seven TM Receptor"/>
    <property type="match status" value="1"/>
</dbReference>
<evidence type="ECO:0000256" key="10">
    <source>
        <dbReference type="ARBA" id="ARBA00023170"/>
    </source>
</evidence>
<dbReference type="AlphaFoldDB" id="A0A2G5T4W2"/>
<evidence type="ECO:0000256" key="13">
    <source>
        <dbReference type="ARBA" id="ARBA00054965"/>
    </source>
</evidence>
<evidence type="ECO:0000256" key="4">
    <source>
        <dbReference type="ARBA" id="ARBA00022606"/>
    </source>
</evidence>
<evidence type="ECO:0000256" key="7">
    <source>
        <dbReference type="ARBA" id="ARBA00022989"/>
    </source>
</evidence>
<evidence type="ECO:0000256" key="12">
    <source>
        <dbReference type="ARBA" id="ARBA00023273"/>
    </source>
</evidence>
<evidence type="ECO:0000256" key="19">
    <source>
        <dbReference type="SAM" id="Phobius"/>
    </source>
</evidence>
<keyword evidence="5 19" id="KW-0812">Transmembrane</keyword>
<keyword evidence="11" id="KW-0325">Glycoprotein</keyword>
<feature type="transmembrane region" description="Helical" evidence="19">
    <location>
        <begin position="44"/>
        <end position="68"/>
    </location>
</feature>
<feature type="transmembrane region" description="Helical" evidence="19">
    <location>
        <begin position="197"/>
        <end position="224"/>
    </location>
</feature>
<evidence type="ECO:0000256" key="11">
    <source>
        <dbReference type="ARBA" id="ARBA00023180"/>
    </source>
</evidence>
<dbReference type="GO" id="GO:0060170">
    <property type="term" value="C:ciliary membrane"/>
    <property type="evidence" value="ECO:0007669"/>
    <property type="project" value="UniProtKB-SubCell"/>
</dbReference>
<feature type="transmembrane region" description="Helical" evidence="19">
    <location>
        <begin position="422"/>
        <end position="444"/>
    </location>
</feature>
<feature type="transmembrane region" description="Helical" evidence="19">
    <location>
        <begin position="88"/>
        <end position="113"/>
    </location>
</feature>
<evidence type="ECO:0000256" key="18">
    <source>
        <dbReference type="ARBA" id="ARBA00082489"/>
    </source>
</evidence>
<evidence type="ECO:0000313" key="21">
    <source>
        <dbReference type="EMBL" id="PIC22233.1"/>
    </source>
</evidence>
<keyword evidence="3" id="KW-0145">Chemotaxis</keyword>
<accession>A0A2G5T4W2</accession>
<keyword evidence="12" id="KW-0966">Cell projection</keyword>
<comment type="function">
    <text evidence="13">An odorant receptor which affects chemotaxis to the volatile odorant diacetyl. Specifies AWA neuronal cell fate via the odr-7 pathway.</text>
</comment>
<feature type="domain" description="7TM GPCR serpentine receptor class x (Srx)" evidence="20">
    <location>
        <begin position="346"/>
        <end position="598"/>
    </location>
</feature>
<keyword evidence="2" id="KW-1003">Cell membrane</keyword>
<evidence type="ECO:0000256" key="2">
    <source>
        <dbReference type="ARBA" id="ARBA00022475"/>
    </source>
</evidence>
<reference evidence="22" key="1">
    <citation type="submission" date="2017-10" db="EMBL/GenBank/DDBJ databases">
        <title>Rapid genome shrinkage in a self-fertile nematode reveals novel sperm competition proteins.</title>
        <authorList>
            <person name="Yin D."/>
            <person name="Schwarz E.M."/>
            <person name="Thomas C.G."/>
            <person name="Felde R.L."/>
            <person name="Korf I.F."/>
            <person name="Cutter A.D."/>
            <person name="Schartner C.M."/>
            <person name="Ralston E.J."/>
            <person name="Meyer B.J."/>
            <person name="Haag E.S."/>
        </authorList>
    </citation>
    <scope>NUCLEOTIDE SEQUENCE [LARGE SCALE GENOMIC DNA]</scope>
    <source>
        <strain evidence="22">JU1422</strain>
    </source>
</reference>
<comment type="caution">
    <text evidence="21">The sequence shown here is derived from an EMBL/GenBank/DDBJ whole genome shotgun (WGS) entry which is preliminary data.</text>
</comment>
<dbReference type="OrthoDB" id="5811365at2759"/>
<feature type="transmembrane region" description="Helical" evidence="19">
    <location>
        <begin position="12"/>
        <end position="32"/>
    </location>
</feature>
<evidence type="ECO:0000256" key="16">
    <source>
        <dbReference type="ARBA" id="ARBA00067967"/>
    </source>
</evidence>
<feature type="transmembrane region" description="Helical" evidence="19">
    <location>
        <begin position="253"/>
        <end position="277"/>
    </location>
</feature>
<dbReference type="GO" id="GO:0006935">
    <property type="term" value="P:chemotaxis"/>
    <property type="evidence" value="ECO:0007669"/>
    <property type="project" value="UniProtKB-KW"/>
</dbReference>
<feature type="transmembrane region" description="Helical" evidence="19">
    <location>
        <begin position="381"/>
        <end position="402"/>
    </location>
</feature>
<evidence type="ECO:0000313" key="22">
    <source>
        <dbReference type="Proteomes" id="UP000230233"/>
    </source>
</evidence>
<evidence type="ECO:0000256" key="9">
    <source>
        <dbReference type="ARBA" id="ARBA00023136"/>
    </source>
</evidence>
<dbReference type="Proteomes" id="UP000230233">
    <property type="component" value="Chromosome V"/>
</dbReference>
<protein>
    <recommendedName>
        <fullName evidence="16">Serpentine receptor class r-10</fullName>
    </recommendedName>
    <alternativeName>
        <fullName evidence="17">Odorant response abnormal protein 10</fullName>
    </alternativeName>
    <alternativeName>
        <fullName evidence="18">Olfactory receptor 10</fullName>
    </alternativeName>
</protein>
<feature type="transmembrane region" description="Helical" evidence="19">
    <location>
        <begin position="133"/>
        <end position="154"/>
    </location>
</feature>
<keyword evidence="7 19" id="KW-1133">Transmembrane helix</keyword>
<evidence type="ECO:0000259" key="20">
    <source>
        <dbReference type="Pfam" id="PF10328"/>
    </source>
</evidence>
<comment type="subcellular location">
    <subcellularLocation>
        <location evidence="1">Cell projection</location>
        <location evidence="1">Cilium membrane</location>
        <topology evidence="1">Multi-pass membrane protein</topology>
    </subcellularLocation>
</comment>
<evidence type="ECO:0000256" key="6">
    <source>
        <dbReference type="ARBA" id="ARBA00022725"/>
    </source>
</evidence>
<keyword evidence="6" id="KW-0552">Olfaction</keyword>
<feature type="transmembrane region" description="Helical" evidence="19">
    <location>
        <begin position="336"/>
        <end position="360"/>
    </location>
</feature>
<proteinExistence type="inferred from homology"/>
<organism evidence="21 22">
    <name type="scientific">Caenorhabditis nigoni</name>
    <dbReference type="NCBI Taxonomy" id="1611254"/>
    <lineage>
        <taxon>Eukaryota</taxon>
        <taxon>Metazoa</taxon>
        <taxon>Ecdysozoa</taxon>
        <taxon>Nematoda</taxon>
        <taxon>Chromadorea</taxon>
        <taxon>Rhabditida</taxon>
        <taxon>Rhabditina</taxon>
        <taxon>Rhabditomorpha</taxon>
        <taxon>Rhabditoidea</taxon>
        <taxon>Rhabditidae</taxon>
        <taxon>Peloderinae</taxon>
        <taxon>Caenorhabditis</taxon>
    </lineage>
</organism>
<evidence type="ECO:0000256" key="15">
    <source>
        <dbReference type="ARBA" id="ARBA00064300"/>
    </source>
</evidence>
<dbReference type="Pfam" id="PF10328">
    <property type="entry name" value="7TM_GPCR_Srx"/>
    <property type="match status" value="1"/>
</dbReference>
<dbReference type="STRING" id="1611254.A0A2G5T4W2"/>
<keyword evidence="9 19" id="KW-0472">Membrane</keyword>
<dbReference type="EMBL" id="PDUG01000005">
    <property type="protein sequence ID" value="PIC22233.1"/>
    <property type="molecule type" value="Genomic_DNA"/>
</dbReference>
<sequence length="598" mass="68654">MSNYEYLKIFVQWTSFLCSLVFNLILTFLIITKSPKKMGNYRWLMIYFSCFAIFFSTLDVIVGPFIHAHGTSACLLMRRSESEDVANVQYVLLILLCSCFGVTITFFAIHFVFRYFALERKGRISYFDGKYFLIWLAIPVVCGTVWGLALHFFVGHTYETTEYLRENILHHYNLEMKDVIYVGAFYWRTLENGEMELVISAAIAAGIMFSVKATSISVVCYYGFLSYRQISELPQEGESAFTKSLQKQLYKALVLQAMIPILFMYLPIGTFLILPAFNVNIESFSKLATLFYAVYPAVDPLPLFFIIDNYRIALKDEGQGEDIPELPASALMAPGFYWFALISCLIISIFGSTVNFYLFYKFLKRDGKANGFQKICLVKTLPNFVICFAFLLWVVPVTALDYTYSQLPYRLNSIIGSLAGSWAYLFTPFLQVSLSCNRFYVLYFPFGIKVLKRVPVTNISIVLSILIVSCVCSVGLQETCGYVYDPNFFCWRPEGLPCSDQLAKVILAMIYSITFSSNVFNVLTGARLLVNKMVGMNQQEAARRRKRWMIMFTQSVIQDCLHLVDIINATYLWELSDELWFQFLFLTLSFIIIYTLDG</sequence>
<keyword evidence="10" id="KW-0675">Receptor</keyword>
<dbReference type="SUPFAM" id="SSF81321">
    <property type="entry name" value="Family A G protein-coupled receptor-like"/>
    <property type="match status" value="1"/>
</dbReference>
<feature type="transmembrane region" description="Helical" evidence="19">
    <location>
        <begin position="551"/>
        <end position="573"/>
    </location>
</feature>
<name>A0A2G5T4W2_9PELO</name>
<evidence type="ECO:0000256" key="17">
    <source>
        <dbReference type="ARBA" id="ARBA00078653"/>
    </source>
</evidence>
<feature type="transmembrane region" description="Helical" evidence="19">
    <location>
        <begin position="456"/>
        <end position="476"/>
    </location>
</feature>
<feature type="transmembrane region" description="Helical" evidence="19">
    <location>
        <begin position="505"/>
        <end position="530"/>
    </location>
</feature>
<evidence type="ECO:0000256" key="14">
    <source>
        <dbReference type="ARBA" id="ARBA00061678"/>
    </source>
</evidence>
<comment type="similarity">
    <text evidence="14">Belongs to the nematode receptor-like protein str family.</text>
</comment>
<dbReference type="PANTHER" id="PTHR46611">
    <property type="entry name" value="SERPENTINE RECEPTOR, CLASS X-RELATED"/>
    <property type="match status" value="1"/>
</dbReference>
<comment type="subunit">
    <text evidence="15">Interacts with odr-4.</text>
</comment>
<evidence type="ECO:0000256" key="3">
    <source>
        <dbReference type="ARBA" id="ARBA00022500"/>
    </source>
</evidence>